<dbReference type="NCBIfam" id="TIGR04183">
    <property type="entry name" value="Por_Secre_tail"/>
    <property type="match status" value="1"/>
</dbReference>
<comment type="caution">
    <text evidence="6">The sequence shown here is derived from an EMBL/GenBank/DDBJ whole genome shotgun (WGS) entry which is preliminary data.</text>
</comment>
<dbReference type="Proteomes" id="UP000036261">
    <property type="component" value="Unassembled WGS sequence"/>
</dbReference>
<proteinExistence type="predicted"/>
<dbReference type="Gene3D" id="2.60.40.10">
    <property type="entry name" value="Immunoglobulins"/>
    <property type="match status" value="1"/>
</dbReference>
<sequence length="633" mass="66442">MKKLLFFLTILPVLMFGQWTENFDGGTTLPTGWAVINNGGPNGWDIRVPPDAAQSGTNVAGITYDDTAHNDYLITKAINVQAGISDRFSFYVKSGYSSFLENYEVLLSTTDQTSGAFTVVLQPTEKAPGVWTKKTISLSAYAGQTVYVAIHATDTDQFYLFADTFIVDSVPTAVPPCTTINTPVNGATGVQADGILNWQHITSATGYKVRVGTTSGGTDVANNVDAGDVTTYNTPGILNSNTTYYATVIPYNAFGDAAGCSEISFTTAAVPANDNCANAVSLSVSSTETCTNSLSGTTAGATQSTETAPTCSITGINDDVWYSFTATAATQLVTVNYTDNATATQVYSGSCGALATVSCSSGAYGNSNVLLTNLTAGQMYYVRVYSSSTAVAIESNFSICVTTPVVPANDTCDTAIAIPCGGIVEGNNALAADETLPSSTCGGADTTASYKGVWYTVTAQTTGAITVNACGTEFDSYLRVYSGDCSSLTCVGNTSGVGYADSGCTNNLYDASTLTFNATAGTTYYVLLTGYSAERFGKYSISITQDCTTMATADINKKENTIKVHPNPFTDILNISDASKVKSVSVTDSAGRWMKTIDTPSSSLYLGDLKQGMYLITLHMKDGSVQTIKTIKR</sequence>
<dbReference type="Pfam" id="PF23759">
    <property type="entry name" value="GBD_T9SS_assoc"/>
    <property type="match status" value="1"/>
</dbReference>
<dbReference type="InterPro" id="IPR013783">
    <property type="entry name" value="Ig-like_fold"/>
</dbReference>
<gene>
    <name evidence="6" type="ORF">ACM46_17385</name>
</gene>
<dbReference type="STRING" id="558151.ACM46_17385"/>
<evidence type="ECO:0000256" key="2">
    <source>
        <dbReference type="SAM" id="SignalP"/>
    </source>
</evidence>
<keyword evidence="7" id="KW-1185">Reference proteome</keyword>
<evidence type="ECO:0000313" key="7">
    <source>
        <dbReference type="Proteomes" id="UP000036261"/>
    </source>
</evidence>
<reference evidence="6 7" key="1">
    <citation type="journal article" date="2013" name="Int. J. Syst. Evol. Microbiol.">
        <title>Chryseobacterium angstadtii sp. nov., isolated from a newt tank.</title>
        <authorList>
            <person name="Kirk K.E."/>
            <person name="Hoffman J.A."/>
            <person name="Smith K.A."/>
            <person name="Strahan B.L."/>
            <person name="Failor K.C."/>
            <person name="Krebs J.E."/>
            <person name="Gale A.N."/>
            <person name="Do T.D."/>
            <person name="Sontag T.C."/>
            <person name="Batties A.M."/>
            <person name="Mistiszyn K."/>
            <person name="Newman J.D."/>
        </authorList>
    </citation>
    <scope>NUCLEOTIDE SEQUENCE [LARGE SCALE GENOMIC DNA]</scope>
    <source>
        <strain evidence="6 7">KM</strain>
    </source>
</reference>
<dbReference type="InterPro" id="IPR056600">
    <property type="entry name" value="GBD_T9SS_assoc"/>
</dbReference>
<dbReference type="NCBIfam" id="NF038128">
    <property type="entry name" value="choice_anch_J"/>
    <property type="match status" value="1"/>
</dbReference>
<evidence type="ECO:0008006" key="8">
    <source>
        <dbReference type="Google" id="ProtNLM"/>
    </source>
</evidence>
<dbReference type="InterPro" id="IPR036116">
    <property type="entry name" value="FN3_sf"/>
</dbReference>
<evidence type="ECO:0000259" key="5">
    <source>
        <dbReference type="Pfam" id="PF23759"/>
    </source>
</evidence>
<dbReference type="InterPro" id="IPR011628">
    <property type="entry name" value="Cleaved_adhesin"/>
</dbReference>
<feature type="signal peptide" evidence="2">
    <location>
        <begin position="1"/>
        <end position="17"/>
    </location>
</feature>
<evidence type="ECO:0000256" key="1">
    <source>
        <dbReference type="ARBA" id="ARBA00022729"/>
    </source>
</evidence>
<dbReference type="RefSeq" id="WP_048507962.1">
    <property type="nucleotide sequence ID" value="NZ_LFND01000006.1"/>
</dbReference>
<feature type="chain" id="PRO_5005288119" description="Fibronectin type-III domain-containing protein" evidence="2">
    <location>
        <begin position="18"/>
        <end position="633"/>
    </location>
</feature>
<evidence type="ECO:0000259" key="3">
    <source>
        <dbReference type="Pfam" id="PF07675"/>
    </source>
</evidence>
<dbReference type="Pfam" id="PF18962">
    <property type="entry name" value="Por_Secre_tail"/>
    <property type="match status" value="1"/>
</dbReference>
<dbReference type="Gene3D" id="2.60.120.200">
    <property type="match status" value="1"/>
</dbReference>
<evidence type="ECO:0000259" key="4">
    <source>
        <dbReference type="Pfam" id="PF18962"/>
    </source>
</evidence>
<feature type="domain" description="T9SS-like galactose binding" evidence="5">
    <location>
        <begin position="272"/>
        <end position="398"/>
    </location>
</feature>
<accession>A0A0J7I1Z5</accession>
<dbReference type="Pfam" id="PF07675">
    <property type="entry name" value="Cleaved_Adhesin"/>
    <property type="match status" value="1"/>
</dbReference>
<dbReference type="InterPro" id="IPR026444">
    <property type="entry name" value="Secre_tail"/>
</dbReference>
<feature type="domain" description="Cleaved adhesin" evidence="3">
    <location>
        <begin position="21"/>
        <end position="164"/>
    </location>
</feature>
<name>A0A0J7I1Z5_9FLAO</name>
<organism evidence="6 7">
    <name type="scientific">Chryseobacterium angstadtii</name>
    <dbReference type="NCBI Taxonomy" id="558151"/>
    <lineage>
        <taxon>Bacteria</taxon>
        <taxon>Pseudomonadati</taxon>
        <taxon>Bacteroidota</taxon>
        <taxon>Flavobacteriia</taxon>
        <taxon>Flavobacteriales</taxon>
        <taxon>Weeksellaceae</taxon>
        <taxon>Chryseobacterium group</taxon>
        <taxon>Chryseobacterium</taxon>
    </lineage>
</organism>
<evidence type="ECO:0000313" key="6">
    <source>
        <dbReference type="EMBL" id="KMQ60024.1"/>
    </source>
</evidence>
<dbReference type="CDD" id="cd00063">
    <property type="entry name" value="FN3"/>
    <property type="match status" value="1"/>
</dbReference>
<dbReference type="AlphaFoldDB" id="A0A0J7I1Z5"/>
<dbReference type="InterPro" id="IPR003961">
    <property type="entry name" value="FN3_dom"/>
</dbReference>
<dbReference type="OrthoDB" id="951108at2"/>
<dbReference type="EMBL" id="LFND01000006">
    <property type="protein sequence ID" value="KMQ60024.1"/>
    <property type="molecule type" value="Genomic_DNA"/>
</dbReference>
<feature type="domain" description="Secretion system C-terminal sorting" evidence="4">
    <location>
        <begin position="564"/>
        <end position="626"/>
    </location>
</feature>
<protein>
    <recommendedName>
        <fullName evidence="8">Fibronectin type-III domain-containing protein</fullName>
    </recommendedName>
</protein>
<keyword evidence="1 2" id="KW-0732">Signal</keyword>
<dbReference type="PATRIC" id="fig|558151.6.peg.3676"/>
<dbReference type="Gene3D" id="2.60.120.380">
    <property type="match status" value="2"/>
</dbReference>
<dbReference type="SUPFAM" id="SSF49265">
    <property type="entry name" value="Fibronectin type III"/>
    <property type="match status" value="1"/>
</dbReference>